<evidence type="ECO:0000256" key="1">
    <source>
        <dbReference type="ARBA" id="ARBA00004194"/>
    </source>
</evidence>
<comment type="caution">
    <text evidence="10">The sequence shown here is derived from an EMBL/GenBank/DDBJ whole genome shotgun (WGS) entry which is preliminary data.</text>
</comment>
<protein>
    <recommendedName>
        <fullName evidence="12">Golgin-84</fullName>
    </recommendedName>
</protein>
<feature type="compositionally biased region" description="Low complexity" evidence="8">
    <location>
        <begin position="153"/>
        <end position="176"/>
    </location>
</feature>
<keyword evidence="3 9" id="KW-1133">Transmembrane helix</keyword>
<sequence>MSASWLQDRLKKAEELLHAVDRTAAKAVSTETSTRKPDDGEGPLAASTSTAAPAASLPSRAKSTYQRDASKGAAAAAVAAALAAAEQAASRQVPAATTAAEPAHALVDARSDPVATTPAAAPTADGGVQVAPVAGTEALGQQTEQPLSGVGGDAAAQHAAASSGSSTVGPSSSPASQQHGQQHSSTPKTGGEAPPKTDGEALAGPAPPPPADSTDVEAVQTAAEASPAARGASNGQGVESLDVQQASEQAETGSGEPSLLPADSTEVSSAGEVQGGSAATAAQREARLLKMVDQLKRRMERYKAENEQLEEMLKHADAAAHGGSGEISRLEDKLARAQAALISAEAATAQALAAKATELMGLRQQLDAAATRAELAEQRLEELQAANEQFVEERKASEGQLLQTLRQEVESIERRLDEERAAHTATCKASAAREQQQDATLAETSSSLAAMQRTVEQRSAKLSAAEERCYALEHEVDGLVQQLRAAEAKLKRQLEAAAASSSEVLQQRIGDLEEQLRSAQIGQQQAEQARARADEELVVLRAEVSTVKRQLADAHSVDSSDLQRRLKDVTDMLYLKQTQLERLAADKAAQQLAMERELQQAKTESQQVKRRATMDRSLSAVDESMVPMDTLGDAYTRLANNNRVGGAVKAGAEFIDQTANQFVRILRQYPLGRLVIFCYILGLHLFIYILLHRLQHKAFKAEMAAEAAHRDDRI</sequence>
<feature type="region of interest" description="Disordered" evidence="8">
    <location>
        <begin position="22"/>
        <end position="70"/>
    </location>
</feature>
<evidence type="ECO:0000256" key="3">
    <source>
        <dbReference type="ARBA" id="ARBA00022989"/>
    </source>
</evidence>
<dbReference type="AlphaFoldDB" id="A0A9D4TQW5"/>
<dbReference type="Pfam" id="PF09787">
    <property type="entry name" value="Golgin_A5"/>
    <property type="match status" value="1"/>
</dbReference>
<feature type="compositionally biased region" description="Low complexity" evidence="8">
    <location>
        <begin position="222"/>
        <end position="232"/>
    </location>
</feature>
<dbReference type="InterPro" id="IPR019177">
    <property type="entry name" value="Golgin_subfamily_A_member_5"/>
</dbReference>
<dbReference type="GO" id="GO:0007030">
    <property type="term" value="P:Golgi organization"/>
    <property type="evidence" value="ECO:0007669"/>
    <property type="project" value="InterPro"/>
</dbReference>
<evidence type="ECO:0008006" key="12">
    <source>
        <dbReference type="Google" id="ProtNLM"/>
    </source>
</evidence>
<keyword evidence="11" id="KW-1185">Reference proteome</keyword>
<evidence type="ECO:0000313" key="11">
    <source>
        <dbReference type="Proteomes" id="UP001055712"/>
    </source>
</evidence>
<gene>
    <name evidence="10" type="ORF">D9Q98_004377</name>
</gene>
<dbReference type="PANTHER" id="PTHR13815:SF7">
    <property type="entry name" value="GOLGIN SUBFAMILY A MEMBER 5"/>
    <property type="match status" value="1"/>
</dbReference>
<feature type="transmembrane region" description="Helical" evidence="9">
    <location>
        <begin position="671"/>
        <end position="691"/>
    </location>
</feature>
<evidence type="ECO:0000256" key="9">
    <source>
        <dbReference type="SAM" id="Phobius"/>
    </source>
</evidence>
<evidence type="ECO:0000256" key="5">
    <source>
        <dbReference type="ARBA" id="ARBA00023054"/>
    </source>
</evidence>
<feature type="compositionally biased region" description="Polar residues" evidence="8">
    <location>
        <begin position="233"/>
        <end position="252"/>
    </location>
</feature>
<dbReference type="PANTHER" id="PTHR13815">
    <property type="entry name" value="GOLGIN-84"/>
    <property type="match status" value="1"/>
</dbReference>
<dbReference type="GO" id="GO:0000301">
    <property type="term" value="P:retrograde transport, vesicle recycling within Golgi"/>
    <property type="evidence" value="ECO:0007669"/>
    <property type="project" value="TreeGrafter"/>
</dbReference>
<dbReference type="GO" id="GO:0000139">
    <property type="term" value="C:Golgi membrane"/>
    <property type="evidence" value="ECO:0007669"/>
    <property type="project" value="UniProtKB-SubCell"/>
</dbReference>
<accession>A0A9D4TQW5</accession>
<keyword evidence="4" id="KW-0333">Golgi apparatus</keyword>
<evidence type="ECO:0000256" key="8">
    <source>
        <dbReference type="SAM" id="MobiDB-lite"/>
    </source>
</evidence>
<feature type="compositionally biased region" description="Polar residues" evidence="8">
    <location>
        <begin position="177"/>
        <end position="188"/>
    </location>
</feature>
<evidence type="ECO:0000313" key="10">
    <source>
        <dbReference type="EMBL" id="KAI3431319.1"/>
    </source>
</evidence>
<keyword evidence="2 9" id="KW-0812">Transmembrane</keyword>
<dbReference type="Proteomes" id="UP001055712">
    <property type="component" value="Unassembled WGS sequence"/>
</dbReference>
<evidence type="ECO:0000256" key="6">
    <source>
        <dbReference type="ARBA" id="ARBA00023136"/>
    </source>
</evidence>
<feature type="region of interest" description="Disordered" evidence="8">
    <location>
        <begin position="142"/>
        <end position="281"/>
    </location>
</feature>
<comment type="subcellular location">
    <subcellularLocation>
        <location evidence="1">Golgi apparatus membrane</location>
        <topology evidence="1">Single-pass membrane protein</topology>
    </subcellularLocation>
</comment>
<evidence type="ECO:0000256" key="7">
    <source>
        <dbReference type="SAM" id="Coils"/>
    </source>
</evidence>
<feature type="coiled-coil region" evidence="7">
    <location>
        <begin position="448"/>
        <end position="550"/>
    </location>
</feature>
<dbReference type="EMBL" id="SIDB01000006">
    <property type="protein sequence ID" value="KAI3431319.1"/>
    <property type="molecule type" value="Genomic_DNA"/>
</dbReference>
<organism evidence="10 11">
    <name type="scientific">Chlorella vulgaris</name>
    <name type="common">Green alga</name>
    <dbReference type="NCBI Taxonomy" id="3077"/>
    <lineage>
        <taxon>Eukaryota</taxon>
        <taxon>Viridiplantae</taxon>
        <taxon>Chlorophyta</taxon>
        <taxon>core chlorophytes</taxon>
        <taxon>Trebouxiophyceae</taxon>
        <taxon>Chlorellales</taxon>
        <taxon>Chlorellaceae</taxon>
        <taxon>Chlorella clade</taxon>
        <taxon>Chlorella</taxon>
    </lineage>
</organism>
<keyword evidence="6 9" id="KW-0472">Membrane</keyword>
<feature type="coiled-coil region" evidence="7">
    <location>
        <begin position="285"/>
        <end position="422"/>
    </location>
</feature>
<evidence type="ECO:0000256" key="2">
    <source>
        <dbReference type="ARBA" id="ARBA00022692"/>
    </source>
</evidence>
<dbReference type="OrthoDB" id="514265at2759"/>
<feature type="coiled-coil region" evidence="7">
    <location>
        <begin position="580"/>
        <end position="611"/>
    </location>
</feature>
<reference evidence="10" key="1">
    <citation type="journal article" date="2019" name="Plant J.">
        <title>Chlorella vulgaris genome assembly and annotation reveals the molecular basis for metabolic acclimation to high light conditions.</title>
        <authorList>
            <person name="Cecchin M."/>
            <person name="Marcolungo L."/>
            <person name="Rossato M."/>
            <person name="Girolomoni L."/>
            <person name="Cosentino E."/>
            <person name="Cuine S."/>
            <person name="Li-Beisson Y."/>
            <person name="Delledonne M."/>
            <person name="Ballottari M."/>
        </authorList>
    </citation>
    <scope>NUCLEOTIDE SEQUENCE</scope>
    <source>
        <strain evidence="10">211/11P</strain>
    </source>
</reference>
<feature type="compositionally biased region" description="Low complexity" evidence="8">
    <location>
        <begin position="43"/>
        <end position="59"/>
    </location>
</feature>
<evidence type="ECO:0000256" key="4">
    <source>
        <dbReference type="ARBA" id="ARBA00023034"/>
    </source>
</evidence>
<name>A0A9D4TQW5_CHLVU</name>
<feature type="compositionally biased region" description="Low complexity" evidence="8">
    <location>
        <begin position="423"/>
        <end position="432"/>
    </location>
</feature>
<keyword evidence="5 7" id="KW-0175">Coiled coil</keyword>
<dbReference type="GO" id="GO:0031985">
    <property type="term" value="C:Golgi cisterna"/>
    <property type="evidence" value="ECO:0007669"/>
    <property type="project" value="TreeGrafter"/>
</dbReference>
<proteinExistence type="predicted"/>
<feature type="region of interest" description="Disordered" evidence="8">
    <location>
        <begin position="423"/>
        <end position="443"/>
    </location>
</feature>
<reference evidence="10" key="2">
    <citation type="submission" date="2020-11" db="EMBL/GenBank/DDBJ databases">
        <authorList>
            <person name="Cecchin M."/>
            <person name="Marcolungo L."/>
            <person name="Rossato M."/>
            <person name="Girolomoni L."/>
            <person name="Cosentino E."/>
            <person name="Cuine S."/>
            <person name="Li-Beisson Y."/>
            <person name="Delledonne M."/>
            <person name="Ballottari M."/>
        </authorList>
    </citation>
    <scope>NUCLEOTIDE SEQUENCE</scope>
    <source>
        <strain evidence="10">211/11P</strain>
        <tissue evidence="10">Whole cell</tissue>
    </source>
</reference>